<evidence type="ECO:0000259" key="12">
    <source>
        <dbReference type="PROSITE" id="PS51915"/>
    </source>
</evidence>
<dbReference type="Pfam" id="PF13912">
    <property type="entry name" value="zf-C2H2_6"/>
    <property type="match status" value="1"/>
</dbReference>
<dbReference type="AlphaFoldDB" id="B0W724"/>
<name>B0W724_CULQU</name>
<dbReference type="GO" id="GO:0005654">
    <property type="term" value="C:nucleoplasm"/>
    <property type="evidence" value="ECO:0007669"/>
    <property type="project" value="TreeGrafter"/>
</dbReference>
<evidence type="ECO:0000259" key="11">
    <source>
        <dbReference type="PROSITE" id="PS50157"/>
    </source>
</evidence>
<dbReference type="FunFam" id="3.30.160.60:FF:000202">
    <property type="entry name" value="Zinc finger protein 574"/>
    <property type="match status" value="1"/>
</dbReference>
<dbReference type="InParanoid" id="B0W724"/>
<dbReference type="SMART" id="SM00355">
    <property type="entry name" value="ZnF_C2H2"/>
    <property type="match status" value="9"/>
</dbReference>
<dbReference type="GO" id="GO:0008270">
    <property type="term" value="F:zinc ion binding"/>
    <property type="evidence" value="ECO:0007669"/>
    <property type="project" value="UniProtKB-UniRule"/>
</dbReference>
<dbReference type="PANTHER" id="PTHR24399">
    <property type="entry name" value="ZINC FINGER AND BTB DOMAIN-CONTAINING"/>
    <property type="match status" value="1"/>
</dbReference>
<evidence type="ECO:0000256" key="4">
    <source>
        <dbReference type="ARBA" id="ARBA00022771"/>
    </source>
</evidence>
<evidence type="ECO:0000313" key="15">
    <source>
        <dbReference type="Proteomes" id="UP000002320"/>
    </source>
</evidence>
<dbReference type="Pfam" id="PF13894">
    <property type="entry name" value="zf-C2H2_4"/>
    <property type="match status" value="1"/>
</dbReference>
<evidence type="ECO:0000256" key="3">
    <source>
        <dbReference type="ARBA" id="ARBA00022737"/>
    </source>
</evidence>
<dbReference type="InterPro" id="IPR036236">
    <property type="entry name" value="Znf_C2H2_sf"/>
</dbReference>
<evidence type="ECO:0000313" key="14">
    <source>
        <dbReference type="EnsemblMetazoa" id="CPIJ003122-PA"/>
    </source>
</evidence>
<protein>
    <submittedName>
        <fullName evidence="13 14">Zinc finger protein</fullName>
    </submittedName>
</protein>
<dbReference type="FunFam" id="3.30.160.60:FF:000624">
    <property type="entry name" value="zinc finger protein 697"/>
    <property type="match status" value="1"/>
</dbReference>
<keyword evidence="5 10" id="KW-0862">Zinc</keyword>
<dbReference type="SUPFAM" id="SSF57716">
    <property type="entry name" value="Glucocorticoid receptor-like (DNA-binding domain)"/>
    <property type="match status" value="1"/>
</dbReference>
<evidence type="ECO:0000256" key="1">
    <source>
        <dbReference type="ARBA" id="ARBA00004123"/>
    </source>
</evidence>
<feature type="domain" description="C2H2-type" evidence="11">
    <location>
        <begin position="309"/>
        <end position="336"/>
    </location>
</feature>
<dbReference type="KEGG" id="cqu:CpipJ_CPIJ003122"/>
<reference evidence="13" key="1">
    <citation type="submission" date="2007-03" db="EMBL/GenBank/DDBJ databases">
        <title>Annotation of Culex pipiens quinquefasciatus.</title>
        <authorList>
            <consortium name="The Broad Institute Genome Sequencing Platform"/>
            <person name="Atkinson P.W."/>
            <person name="Hemingway J."/>
            <person name="Christensen B.M."/>
            <person name="Higgs S."/>
            <person name="Kodira C."/>
            <person name="Hannick L."/>
            <person name="Megy K."/>
            <person name="O'Leary S."/>
            <person name="Pearson M."/>
            <person name="Haas B.J."/>
            <person name="Mauceli E."/>
            <person name="Wortman J.R."/>
            <person name="Lee N.H."/>
            <person name="Guigo R."/>
            <person name="Stanke M."/>
            <person name="Alvarado L."/>
            <person name="Amedeo P."/>
            <person name="Antoine C.H."/>
            <person name="Arensburger P."/>
            <person name="Bidwell S.L."/>
            <person name="Crawford M."/>
            <person name="Camaro F."/>
            <person name="Devon K."/>
            <person name="Engels R."/>
            <person name="Hammond M."/>
            <person name="Howarth C."/>
            <person name="Koehrsen M."/>
            <person name="Lawson D."/>
            <person name="Montgomery P."/>
            <person name="Nene V."/>
            <person name="Nusbaum C."/>
            <person name="Puiu D."/>
            <person name="Romero-Severson J."/>
            <person name="Severson D.W."/>
            <person name="Shumway M."/>
            <person name="Sisk P."/>
            <person name="Stolte C."/>
            <person name="Zeng Q."/>
            <person name="Eisenstadt E."/>
            <person name="Fraser-Liggett C."/>
            <person name="Strausberg R."/>
            <person name="Galagan J."/>
            <person name="Birren B."/>
            <person name="Collins F.H."/>
        </authorList>
    </citation>
    <scope>NUCLEOTIDE SEQUENCE [LARGE SCALE GENOMIC DNA]</scope>
    <source>
        <strain evidence="13">JHB</strain>
    </source>
</reference>
<evidence type="ECO:0000256" key="7">
    <source>
        <dbReference type="ARBA" id="ARBA00023163"/>
    </source>
</evidence>
<keyword evidence="8" id="KW-0539">Nucleus</keyword>
<dbReference type="GO" id="GO:0000978">
    <property type="term" value="F:RNA polymerase II cis-regulatory region sequence-specific DNA binding"/>
    <property type="evidence" value="ECO:0007669"/>
    <property type="project" value="TreeGrafter"/>
</dbReference>
<feature type="domain" description="C2H2-type" evidence="11">
    <location>
        <begin position="451"/>
        <end position="480"/>
    </location>
</feature>
<dbReference type="VEuPathDB" id="VectorBase:CQUJHB003945"/>
<evidence type="ECO:0000256" key="10">
    <source>
        <dbReference type="PROSITE-ProRule" id="PRU01263"/>
    </source>
</evidence>
<dbReference type="Pfam" id="PF07776">
    <property type="entry name" value="zf-AD"/>
    <property type="match status" value="1"/>
</dbReference>
<dbReference type="Gene3D" id="3.40.1800.20">
    <property type="match status" value="1"/>
</dbReference>
<dbReference type="EMBL" id="DS231851">
    <property type="protein sequence ID" value="EDS37298.1"/>
    <property type="molecule type" value="Genomic_DNA"/>
</dbReference>
<feature type="binding site" evidence="10">
    <location>
        <position position="84"/>
    </location>
    <ligand>
        <name>Zn(2+)</name>
        <dbReference type="ChEBI" id="CHEBI:29105"/>
    </ligand>
</feature>
<feature type="domain" description="C2H2-type" evidence="11">
    <location>
        <begin position="252"/>
        <end position="279"/>
    </location>
</feature>
<proteinExistence type="predicted"/>
<dbReference type="GO" id="GO:0001227">
    <property type="term" value="F:DNA-binding transcription repressor activity, RNA polymerase II-specific"/>
    <property type="evidence" value="ECO:0007669"/>
    <property type="project" value="TreeGrafter"/>
</dbReference>
<dbReference type="PROSITE" id="PS00028">
    <property type="entry name" value="ZINC_FINGER_C2H2_1"/>
    <property type="match status" value="6"/>
</dbReference>
<dbReference type="SMART" id="SM00868">
    <property type="entry name" value="zf-AD"/>
    <property type="match status" value="1"/>
</dbReference>
<gene>
    <name evidence="14" type="primary">6034149</name>
    <name evidence="13" type="ORF">CpipJ_CPIJ003122</name>
</gene>
<feature type="domain" description="C2H2-type" evidence="11">
    <location>
        <begin position="224"/>
        <end position="251"/>
    </location>
</feature>
<evidence type="ECO:0000256" key="2">
    <source>
        <dbReference type="ARBA" id="ARBA00022723"/>
    </source>
</evidence>
<sequence>MMVSIQTSSHGTTATLVRRQPCSADQLFDSSRMNNPPTVTIKGKNKDLFKKNTSNIVNCSVGQHGKEGCNPDFPHLMMDFSNRCRGCLSNDEETLQLLDDPTVLLFEDCVRIQISSDEQKLPKHICSTCYGKCSAWAKFRQQCWETNELLSFRLGHEQLEIIGSRSSIEKEEVPETVEEPSLVRIENAEVAVEDGCSDAVFSPDEEDEQVSSVEVYEIKSGRDIACTQCPMQFRSMERFEAHWRTHQGLKAEVCKICNGEFNNARALRRHMLKHVEGKKFTCQECGKSYKFATSLTLHRKCHQDGPRRFVCDLCGKAFVRAHGLKSHMSCHSTEMPFECGECGKRFKNEIMLRNHVTRVHEGVKRFGCLSCGKKFKTAAELKIHERSHTNLKPFKCKECEKSYKTQSHLAVHFRNAHTSERPYECEFCGLRFGHSKVLKSHRLIHTQEKPWQCQVCKQNFRQQATLKSHMRTRCSAGVPPDNGKNVEEVSSVGEERSGIDFGVIEVIESSQ</sequence>
<dbReference type="VEuPathDB" id="VectorBase:CPIJ003122"/>
<accession>B0W724</accession>
<feature type="binding site" evidence="10">
    <location>
        <position position="87"/>
    </location>
    <ligand>
        <name>Zn(2+)</name>
        <dbReference type="ChEBI" id="CHEBI:29105"/>
    </ligand>
</feature>
<comment type="subcellular location">
    <subcellularLocation>
        <location evidence="1">Nucleus</location>
    </subcellularLocation>
</comment>
<feature type="domain" description="ZAD" evidence="12">
    <location>
        <begin position="82"/>
        <end position="153"/>
    </location>
</feature>
<dbReference type="eggNOG" id="KOG1721">
    <property type="taxonomic scope" value="Eukaryota"/>
</dbReference>
<keyword evidence="7" id="KW-0804">Transcription</keyword>
<organism>
    <name type="scientific">Culex quinquefasciatus</name>
    <name type="common">Southern house mosquito</name>
    <name type="synonym">Culex pungens</name>
    <dbReference type="NCBI Taxonomy" id="7176"/>
    <lineage>
        <taxon>Eukaryota</taxon>
        <taxon>Metazoa</taxon>
        <taxon>Ecdysozoa</taxon>
        <taxon>Arthropoda</taxon>
        <taxon>Hexapoda</taxon>
        <taxon>Insecta</taxon>
        <taxon>Pterygota</taxon>
        <taxon>Neoptera</taxon>
        <taxon>Endopterygota</taxon>
        <taxon>Diptera</taxon>
        <taxon>Nematocera</taxon>
        <taxon>Culicoidea</taxon>
        <taxon>Culicidae</taxon>
        <taxon>Culicinae</taxon>
        <taxon>Culicini</taxon>
        <taxon>Culex</taxon>
        <taxon>Culex</taxon>
    </lineage>
</organism>
<dbReference type="EnsemblMetazoa" id="CPIJ003122-RA">
    <property type="protein sequence ID" value="CPIJ003122-PA"/>
    <property type="gene ID" value="CPIJ003122"/>
</dbReference>
<keyword evidence="6" id="KW-0805">Transcription regulation</keyword>
<evidence type="ECO:0000256" key="8">
    <source>
        <dbReference type="ARBA" id="ARBA00023242"/>
    </source>
</evidence>
<evidence type="ECO:0000256" key="6">
    <source>
        <dbReference type="ARBA" id="ARBA00023015"/>
    </source>
</evidence>
<dbReference type="PROSITE" id="PS50157">
    <property type="entry name" value="ZINC_FINGER_C2H2_2"/>
    <property type="match status" value="9"/>
</dbReference>
<keyword evidence="4 9" id="KW-0863">Zinc-finger</keyword>
<dbReference type="PANTHER" id="PTHR24399:SF70">
    <property type="entry name" value="C2H2-TYPE DOMAIN-CONTAINING PROTEIN"/>
    <property type="match status" value="1"/>
</dbReference>
<dbReference type="Pfam" id="PF00096">
    <property type="entry name" value="zf-C2H2"/>
    <property type="match status" value="5"/>
</dbReference>
<dbReference type="GO" id="GO:0048729">
    <property type="term" value="P:tissue morphogenesis"/>
    <property type="evidence" value="ECO:0007669"/>
    <property type="project" value="UniProtKB-ARBA"/>
</dbReference>
<keyword evidence="3" id="KW-0677">Repeat</keyword>
<keyword evidence="2 10" id="KW-0479">Metal-binding</keyword>
<feature type="domain" description="C2H2-type" evidence="11">
    <location>
        <begin position="280"/>
        <end position="302"/>
    </location>
</feature>
<evidence type="ECO:0000256" key="9">
    <source>
        <dbReference type="PROSITE-ProRule" id="PRU00042"/>
    </source>
</evidence>
<feature type="domain" description="C2H2-type" evidence="11">
    <location>
        <begin position="423"/>
        <end position="450"/>
    </location>
</feature>
<reference evidence="14" key="2">
    <citation type="submission" date="2021-02" db="UniProtKB">
        <authorList>
            <consortium name="EnsemblMetazoa"/>
        </authorList>
    </citation>
    <scope>IDENTIFICATION</scope>
    <source>
        <strain evidence="14">JHB</strain>
    </source>
</reference>
<feature type="domain" description="C2H2-type" evidence="11">
    <location>
        <begin position="337"/>
        <end position="365"/>
    </location>
</feature>
<dbReference type="SUPFAM" id="SSF57667">
    <property type="entry name" value="beta-beta-alpha zinc fingers"/>
    <property type="match status" value="5"/>
</dbReference>
<dbReference type="OMA" id="CDAKFVQ"/>
<dbReference type="FunFam" id="3.30.160.60:FF:000065">
    <property type="entry name" value="B-cell CLL/lymphoma 6, member B"/>
    <property type="match status" value="1"/>
</dbReference>
<feature type="binding site" evidence="10">
    <location>
        <position position="126"/>
    </location>
    <ligand>
        <name>Zn(2+)</name>
        <dbReference type="ChEBI" id="CHEBI:29105"/>
    </ligand>
</feature>
<dbReference type="PROSITE" id="PS51915">
    <property type="entry name" value="ZAD"/>
    <property type="match status" value="1"/>
</dbReference>
<dbReference type="Gene3D" id="3.30.160.60">
    <property type="entry name" value="Classic Zinc Finger"/>
    <property type="match status" value="7"/>
</dbReference>
<dbReference type="Proteomes" id="UP000002320">
    <property type="component" value="Unassembled WGS sequence"/>
</dbReference>
<dbReference type="FunFam" id="3.30.160.60:FF:000100">
    <property type="entry name" value="Zinc finger 45-like"/>
    <property type="match status" value="1"/>
</dbReference>
<dbReference type="GO" id="GO:0048598">
    <property type="term" value="P:embryonic morphogenesis"/>
    <property type="evidence" value="ECO:0007669"/>
    <property type="project" value="UniProtKB-ARBA"/>
</dbReference>
<dbReference type="InterPro" id="IPR013087">
    <property type="entry name" value="Znf_C2H2_type"/>
</dbReference>
<evidence type="ECO:0000256" key="5">
    <source>
        <dbReference type="ARBA" id="ARBA00022833"/>
    </source>
</evidence>
<keyword evidence="15" id="KW-1185">Reference proteome</keyword>
<feature type="domain" description="C2H2-type" evidence="11">
    <location>
        <begin position="394"/>
        <end position="422"/>
    </location>
</feature>
<feature type="domain" description="C2H2-type" evidence="11">
    <location>
        <begin position="366"/>
        <end position="393"/>
    </location>
</feature>
<feature type="binding site" evidence="10">
    <location>
        <position position="129"/>
    </location>
    <ligand>
        <name>Zn(2+)</name>
        <dbReference type="ChEBI" id="CHEBI:29105"/>
    </ligand>
</feature>
<dbReference type="HOGENOM" id="CLU_533469_0_0_1"/>
<evidence type="ECO:0000313" key="13">
    <source>
        <dbReference type="EMBL" id="EDS37298.1"/>
    </source>
</evidence>
<dbReference type="OrthoDB" id="9411774at2759"/>
<dbReference type="InterPro" id="IPR012934">
    <property type="entry name" value="Znf_AD"/>
</dbReference>